<keyword evidence="2" id="KW-1185">Reference proteome</keyword>
<dbReference type="Proteomes" id="UP001165064">
    <property type="component" value="Unassembled WGS sequence"/>
</dbReference>
<dbReference type="EMBL" id="BSXS01005276">
    <property type="protein sequence ID" value="GME84120.1"/>
    <property type="molecule type" value="Genomic_DNA"/>
</dbReference>
<evidence type="ECO:0000313" key="1">
    <source>
        <dbReference type="EMBL" id="GME84120.1"/>
    </source>
</evidence>
<accession>A0ACB5T9D1</accession>
<reference evidence="1" key="1">
    <citation type="submission" date="2023-04" db="EMBL/GenBank/DDBJ databases">
        <title>Ambrosiozyma monospora NBRC 10751.</title>
        <authorList>
            <person name="Ichikawa N."/>
            <person name="Sato H."/>
            <person name="Tonouchi N."/>
        </authorList>
    </citation>
    <scope>NUCLEOTIDE SEQUENCE</scope>
    <source>
        <strain evidence="1">NBRC 10751</strain>
    </source>
</reference>
<organism evidence="1 2">
    <name type="scientific">Ambrosiozyma monospora</name>
    <name type="common">Yeast</name>
    <name type="synonym">Endomycopsis monosporus</name>
    <dbReference type="NCBI Taxonomy" id="43982"/>
    <lineage>
        <taxon>Eukaryota</taxon>
        <taxon>Fungi</taxon>
        <taxon>Dikarya</taxon>
        <taxon>Ascomycota</taxon>
        <taxon>Saccharomycotina</taxon>
        <taxon>Pichiomycetes</taxon>
        <taxon>Pichiales</taxon>
        <taxon>Pichiaceae</taxon>
        <taxon>Ambrosiozyma</taxon>
    </lineage>
</organism>
<proteinExistence type="predicted"/>
<evidence type="ECO:0000313" key="2">
    <source>
        <dbReference type="Proteomes" id="UP001165064"/>
    </source>
</evidence>
<protein>
    <submittedName>
        <fullName evidence="1">Unnamed protein product</fullName>
    </submittedName>
</protein>
<name>A0ACB5T9D1_AMBMO</name>
<gene>
    <name evidence="1" type="ORF">Amon02_000661900</name>
</gene>
<comment type="caution">
    <text evidence="1">The sequence shown here is derived from an EMBL/GenBank/DDBJ whole genome shotgun (WGS) entry which is preliminary data.</text>
</comment>
<sequence>MFATGIYFGIDEIVNNAINTLTKEMTMESATSTLHLLSSKDYGKLGQNLLQEAEAFLSNFGWNEGCEKWDSVSGSVVNNVVGDSAFFVPNEYERAIFLIELIERRMGFQKSKKNEKDIEQISHALNEKVIYSTMNINDLQALSKMNDKNGNPFIKPETLLCATWELTQVQLNVKASKKSSLQSQQVCVPGKVVTTRCYYSKSDCVSWNRLLNQPVPTKHQNKFISTSVPPLRFGFSIKEVLDISTGSKGSTASFSYCGSNWRFIIKKVSSSFINLYLVLNPGGADFAFESYLNGFHYEPRSCPDDPNLHIDMLKRKSNDPIIGLPYTDDREYVNAYLNIYLRSNWSGAPQKCASLPPFTLKNLRKVCDSTTIPNNDSTICPNPFGTSTLPTAFGSTTFPKPKVSGSTIILIKESKNSKEISIDLFQFVSQASPNQDLRLVFELGLC</sequence>